<dbReference type="InterPro" id="IPR004100">
    <property type="entry name" value="ATPase_F1/V1/A1_a/bsu_N"/>
</dbReference>
<evidence type="ECO:0000256" key="1">
    <source>
        <dbReference type="ARBA" id="ARBA00008936"/>
    </source>
</evidence>
<keyword evidence="6" id="KW-0496">Mitochondrion</keyword>
<organism evidence="6 7">
    <name type="scientific">Artemisia annua</name>
    <name type="common">Sweet wormwood</name>
    <dbReference type="NCBI Taxonomy" id="35608"/>
    <lineage>
        <taxon>Eukaryota</taxon>
        <taxon>Viridiplantae</taxon>
        <taxon>Streptophyta</taxon>
        <taxon>Embryophyta</taxon>
        <taxon>Tracheophyta</taxon>
        <taxon>Spermatophyta</taxon>
        <taxon>Magnoliopsida</taxon>
        <taxon>eudicotyledons</taxon>
        <taxon>Gunneridae</taxon>
        <taxon>Pentapetalae</taxon>
        <taxon>asterids</taxon>
        <taxon>campanulids</taxon>
        <taxon>Asterales</taxon>
        <taxon>Asteraceae</taxon>
        <taxon>Asteroideae</taxon>
        <taxon>Anthemideae</taxon>
        <taxon>Artemisiinae</taxon>
        <taxon>Artemisia</taxon>
    </lineage>
</organism>
<evidence type="ECO:0000313" key="7">
    <source>
        <dbReference type="Proteomes" id="UP000245207"/>
    </source>
</evidence>
<keyword evidence="2" id="KW-0813">Transport</keyword>
<reference evidence="6 7" key="1">
    <citation type="journal article" date="2018" name="Mol. Plant">
        <title>The genome of Artemisia annua provides insight into the evolution of Asteraceae family and artemisinin biosynthesis.</title>
        <authorList>
            <person name="Shen Q."/>
            <person name="Zhang L."/>
            <person name="Liao Z."/>
            <person name="Wang S."/>
            <person name="Yan T."/>
            <person name="Shi P."/>
            <person name="Liu M."/>
            <person name="Fu X."/>
            <person name="Pan Q."/>
            <person name="Wang Y."/>
            <person name="Lv Z."/>
            <person name="Lu X."/>
            <person name="Zhang F."/>
            <person name="Jiang W."/>
            <person name="Ma Y."/>
            <person name="Chen M."/>
            <person name="Hao X."/>
            <person name="Li L."/>
            <person name="Tang Y."/>
            <person name="Lv G."/>
            <person name="Zhou Y."/>
            <person name="Sun X."/>
            <person name="Brodelius P.E."/>
            <person name="Rose J.K.C."/>
            <person name="Tang K."/>
        </authorList>
    </citation>
    <scope>NUCLEOTIDE SEQUENCE [LARGE SCALE GENOMIC DNA]</scope>
    <source>
        <strain evidence="7">cv. Huhao1</strain>
        <tissue evidence="6">Leaf</tissue>
    </source>
</reference>
<comment type="similarity">
    <text evidence="1">Belongs to the ATPase alpha/beta chains family.</text>
</comment>
<sequence length="240" mass="25977">MVGKLRLSTFRLLMDRVGIALNLESTNVGVVLMGDGLLIQEGSSVKATGSDQALPPQKRRPKNRQVVEDTSEEEAGGLLAAGKAPSCRNGVGRQRLLPRGQLGGAEVRRRAFWLLSYSSTQQHPTAPVLLSLSMPQMRVPLSSEGVELYTRLCTGLRGLDPSLTPGASACYLRIAPWISSEMFDASWGFFGDREKKGPCREAFPLSLDPEETCQIKALVIPASRDPRGSLGKAAIPYLLT</sequence>
<evidence type="ECO:0000256" key="2">
    <source>
        <dbReference type="ARBA" id="ARBA00022448"/>
    </source>
</evidence>
<feature type="region of interest" description="Disordered" evidence="4">
    <location>
        <begin position="47"/>
        <end position="77"/>
    </location>
</feature>
<dbReference type="AlphaFoldDB" id="A0A2U1N446"/>
<dbReference type="SUPFAM" id="SSF50615">
    <property type="entry name" value="N-terminal domain of alpha and beta subunits of F1 ATP synthase"/>
    <property type="match status" value="1"/>
</dbReference>
<dbReference type="InterPro" id="IPR036121">
    <property type="entry name" value="ATPase_F1/V1/A1_a/bsu_N_sf"/>
</dbReference>
<protein>
    <recommendedName>
        <fullName evidence="5">ATPase F1/V1/A1 complex alpha/beta subunit N-terminal domain-containing protein</fullName>
    </recommendedName>
</protein>
<keyword evidence="3" id="KW-0375">Hydrogen ion transport</keyword>
<keyword evidence="3" id="KW-0406">Ion transport</keyword>
<geneLocation type="mitochondrion" evidence="6"/>
<proteinExistence type="inferred from homology"/>
<dbReference type="GO" id="GO:0005524">
    <property type="term" value="F:ATP binding"/>
    <property type="evidence" value="ECO:0007669"/>
    <property type="project" value="UniProtKB-KW"/>
</dbReference>
<dbReference type="Gene3D" id="2.40.30.20">
    <property type="match status" value="1"/>
</dbReference>
<accession>A0A2U1N446</accession>
<comment type="caution">
    <text evidence="6">The sequence shown here is derived from an EMBL/GenBank/DDBJ whole genome shotgun (WGS) entry which is preliminary data.</text>
</comment>
<feature type="domain" description="ATPase F1/V1/A1 complex alpha/beta subunit N-terminal" evidence="5">
    <location>
        <begin position="16"/>
        <end position="49"/>
    </location>
</feature>
<keyword evidence="7" id="KW-1185">Reference proteome</keyword>
<evidence type="ECO:0000256" key="4">
    <source>
        <dbReference type="SAM" id="MobiDB-lite"/>
    </source>
</evidence>
<evidence type="ECO:0000259" key="5">
    <source>
        <dbReference type="Pfam" id="PF02874"/>
    </source>
</evidence>
<name>A0A2U1N446_ARTAN</name>
<gene>
    <name evidence="6" type="ORF">CTI12_AA310880</name>
</gene>
<dbReference type="STRING" id="35608.A0A2U1N446"/>
<evidence type="ECO:0000256" key="3">
    <source>
        <dbReference type="ARBA" id="ARBA00022781"/>
    </source>
</evidence>
<dbReference type="InterPro" id="IPR023366">
    <property type="entry name" value="ATP_synth_asu-like_sf"/>
</dbReference>
<dbReference type="GO" id="GO:0046034">
    <property type="term" value="P:ATP metabolic process"/>
    <property type="evidence" value="ECO:0007669"/>
    <property type="project" value="InterPro"/>
</dbReference>
<evidence type="ECO:0000313" key="6">
    <source>
        <dbReference type="EMBL" id="PWA68249.1"/>
    </source>
</evidence>
<dbReference type="OrthoDB" id="2686308at2759"/>
<dbReference type="EMBL" id="PKPP01003677">
    <property type="protein sequence ID" value="PWA68249.1"/>
    <property type="molecule type" value="Genomic_DNA"/>
</dbReference>
<dbReference type="Proteomes" id="UP000245207">
    <property type="component" value="Unassembled WGS sequence"/>
</dbReference>
<dbReference type="Pfam" id="PF02874">
    <property type="entry name" value="ATP-synt_ab_N"/>
    <property type="match status" value="1"/>
</dbReference>
<dbReference type="GO" id="GO:1902600">
    <property type="term" value="P:proton transmembrane transport"/>
    <property type="evidence" value="ECO:0007669"/>
    <property type="project" value="UniProtKB-KW"/>
</dbReference>